<dbReference type="GO" id="GO:0008270">
    <property type="term" value="F:zinc ion binding"/>
    <property type="evidence" value="ECO:0007669"/>
    <property type="project" value="UniProtKB-KW"/>
</dbReference>
<gene>
    <name evidence="3" type="ORF">NQ318_016177</name>
</gene>
<evidence type="ECO:0000313" key="4">
    <source>
        <dbReference type="Proteomes" id="UP001162162"/>
    </source>
</evidence>
<evidence type="ECO:0000259" key="2">
    <source>
        <dbReference type="PROSITE" id="PS50119"/>
    </source>
</evidence>
<dbReference type="Proteomes" id="UP001162162">
    <property type="component" value="Unassembled WGS sequence"/>
</dbReference>
<accession>A0AAV8X8T0</accession>
<organism evidence="3 4">
    <name type="scientific">Aromia moschata</name>
    <dbReference type="NCBI Taxonomy" id="1265417"/>
    <lineage>
        <taxon>Eukaryota</taxon>
        <taxon>Metazoa</taxon>
        <taxon>Ecdysozoa</taxon>
        <taxon>Arthropoda</taxon>
        <taxon>Hexapoda</taxon>
        <taxon>Insecta</taxon>
        <taxon>Pterygota</taxon>
        <taxon>Neoptera</taxon>
        <taxon>Endopterygota</taxon>
        <taxon>Coleoptera</taxon>
        <taxon>Polyphaga</taxon>
        <taxon>Cucujiformia</taxon>
        <taxon>Chrysomeloidea</taxon>
        <taxon>Cerambycidae</taxon>
        <taxon>Cerambycinae</taxon>
        <taxon>Callichromatini</taxon>
        <taxon>Aromia</taxon>
    </lineage>
</organism>
<dbReference type="PROSITE" id="PS50119">
    <property type="entry name" value="ZF_BBOX"/>
    <property type="match status" value="1"/>
</dbReference>
<keyword evidence="4" id="KW-1185">Reference proteome</keyword>
<sequence length="138" mass="16305">MVQKAIFPYTGPMYVKRPCVVLHPKYQKGPDSQISSECYSPALGEVCLHILIYFSHKIYPTENPRPSRRDVGASRLIERHFPEELPRKKGHLQRRRCIVCAQTKNNVRKRKETRFMCKDCDVGLCIPCFRIYHEERHF</sequence>
<proteinExistence type="predicted"/>
<evidence type="ECO:0000313" key="3">
    <source>
        <dbReference type="EMBL" id="KAJ8934841.1"/>
    </source>
</evidence>
<comment type="caution">
    <text evidence="3">The sequence shown here is derived from an EMBL/GenBank/DDBJ whole genome shotgun (WGS) entry which is preliminary data.</text>
</comment>
<keyword evidence="1" id="KW-0479">Metal-binding</keyword>
<reference evidence="3" key="1">
    <citation type="journal article" date="2023" name="Insect Mol. Biol.">
        <title>Genome sequencing provides insights into the evolution of gene families encoding plant cell wall-degrading enzymes in longhorned beetles.</title>
        <authorList>
            <person name="Shin N.R."/>
            <person name="Okamura Y."/>
            <person name="Kirsch R."/>
            <person name="Pauchet Y."/>
        </authorList>
    </citation>
    <scope>NUCLEOTIDE SEQUENCE</scope>
    <source>
        <strain evidence="3">AMC_N1</strain>
    </source>
</reference>
<dbReference type="AlphaFoldDB" id="A0AAV8X8T0"/>
<keyword evidence="1" id="KW-0862">Zinc</keyword>
<dbReference type="Pfam" id="PF13842">
    <property type="entry name" value="zf-Tnp_2"/>
    <property type="match status" value="1"/>
</dbReference>
<name>A0AAV8X8T0_9CUCU</name>
<dbReference type="InterPro" id="IPR032718">
    <property type="entry name" value="PGBD4_Znf_C"/>
</dbReference>
<keyword evidence="1" id="KW-0863">Zinc-finger</keyword>
<protein>
    <recommendedName>
        <fullName evidence="2">B box-type domain-containing protein</fullName>
    </recommendedName>
</protein>
<evidence type="ECO:0000256" key="1">
    <source>
        <dbReference type="PROSITE-ProRule" id="PRU00024"/>
    </source>
</evidence>
<dbReference type="InterPro" id="IPR000315">
    <property type="entry name" value="Znf_B-box"/>
</dbReference>
<feature type="domain" description="B box-type" evidence="2">
    <location>
        <begin position="95"/>
        <end position="138"/>
    </location>
</feature>
<dbReference type="EMBL" id="JAPWTK010000970">
    <property type="protein sequence ID" value="KAJ8934841.1"/>
    <property type="molecule type" value="Genomic_DNA"/>
</dbReference>